<dbReference type="PANTHER" id="PTHR43326:SF1">
    <property type="entry name" value="METHIONINE--TRNA LIGASE, MITOCHONDRIAL"/>
    <property type="match status" value="1"/>
</dbReference>
<dbReference type="Pfam" id="PF19303">
    <property type="entry name" value="Anticodon_3"/>
    <property type="match status" value="1"/>
</dbReference>
<accession>A0A5P8K8P7</accession>
<dbReference type="GO" id="GO:0004825">
    <property type="term" value="F:methionine-tRNA ligase activity"/>
    <property type="evidence" value="ECO:0007669"/>
    <property type="project" value="UniProtKB-EC"/>
</dbReference>
<keyword evidence="4 11" id="KW-0436">Ligase</keyword>
<evidence type="ECO:0000256" key="5">
    <source>
        <dbReference type="ARBA" id="ARBA00022741"/>
    </source>
</evidence>
<dbReference type="InterPro" id="IPR023457">
    <property type="entry name" value="Met-tRNA_synth_2"/>
</dbReference>
<dbReference type="InterPro" id="IPR014758">
    <property type="entry name" value="Met-tRNA_synth"/>
</dbReference>
<keyword evidence="5 11" id="KW-0547">Nucleotide-binding</keyword>
<evidence type="ECO:0000313" key="14">
    <source>
        <dbReference type="EMBL" id="QFQ99471.1"/>
    </source>
</evidence>
<dbReference type="RefSeq" id="WP_152170896.1">
    <property type="nucleotide sequence ID" value="NZ_CP045096.1"/>
</dbReference>
<evidence type="ECO:0000256" key="4">
    <source>
        <dbReference type="ARBA" id="ARBA00022598"/>
    </source>
</evidence>
<keyword evidence="6 11" id="KW-0067">ATP-binding</keyword>
<feature type="domain" description="Methionyl/Leucyl tRNA synthetase" evidence="12">
    <location>
        <begin position="152"/>
        <end position="365"/>
    </location>
</feature>
<dbReference type="Proteomes" id="UP000327294">
    <property type="component" value="Chromosome"/>
</dbReference>
<dbReference type="CDD" id="cd07957">
    <property type="entry name" value="Anticodon_Ia_Met"/>
    <property type="match status" value="1"/>
</dbReference>
<evidence type="ECO:0000256" key="11">
    <source>
        <dbReference type="RuleBase" id="RU363039"/>
    </source>
</evidence>
<comment type="function">
    <text evidence="1">Is required not only for elongation of protein synthesis but also for the initiation of all mRNA translation through initiator tRNA(fMet) aminoacylation.</text>
</comment>
<dbReference type="InterPro" id="IPR009080">
    <property type="entry name" value="tRNAsynth_Ia_anticodon-bd"/>
</dbReference>
<dbReference type="GO" id="GO:0005524">
    <property type="term" value="F:ATP binding"/>
    <property type="evidence" value="ECO:0007669"/>
    <property type="project" value="UniProtKB-KW"/>
</dbReference>
<sequence>MSTSSFISATIPYVNSRPHLGHALEYVQADCFARLQRLQGRDVYFLTGSDENSLKNVLAAEQEGIPTQELVDRNVVFFQEMIERLELSQDQFIRTSVDPRHIAGATRIWELIAASGDIYKKSYEGLYCVGCEQFYVPSELVDGKCPEHHVAPERVSEENYFFRLSRYQDQLLDVLRSGELQVVPKSRYNEVVSFVESGLADISISRSTDRARGWGIPVPGDPSQVIYVWIDALTNYITALGWAEGDDLYKRYWEDADSRTHVLGKGVTRFHSVYWPAMLMSAGLPLPTDTFVHGYITANGQKLSKSLGNAIDPMTVIDKYGIDAVRYALLADLSPIEDGDFNEERLVMRYTTDLANGLGNLVSRVASMVGRYRDGVIPQAAGELTDDDKRLARQAKDSVEGVQAAMSRYDHRDALTHVGNLIRASNAYVDNNAPWHLAKAVAAGDETASARMDTVFLYLAGAIRQVGLLMLPFLPTSAEKILKVLGEESHRLVEPSAWLDGLAGRPMERPLPIFPRLDVVA</sequence>
<dbReference type="SUPFAM" id="SSF47323">
    <property type="entry name" value="Anticodon-binding domain of a subclass of class I aminoacyl-tRNA synthetases"/>
    <property type="match status" value="1"/>
</dbReference>
<dbReference type="Gene3D" id="3.40.50.620">
    <property type="entry name" value="HUPs"/>
    <property type="match status" value="1"/>
</dbReference>
<dbReference type="PANTHER" id="PTHR43326">
    <property type="entry name" value="METHIONYL-TRNA SYNTHETASE"/>
    <property type="match status" value="1"/>
</dbReference>
<dbReference type="KEGG" id="sphv:F9278_28690"/>
<proteinExistence type="inferred from homology"/>
<keyword evidence="7 11" id="KW-0648">Protein biosynthesis</keyword>
<protein>
    <recommendedName>
        <fullName evidence="3">Methionine--tRNA ligase</fullName>
        <ecNumber evidence="2">6.1.1.10</ecNumber>
    </recommendedName>
    <alternativeName>
        <fullName evidence="9">Methionyl-tRNA synthetase</fullName>
    </alternativeName>
</protein>
<dbReference type="InterPro" id="IPR033911">
    <property type="entry name" value="MetRS_core"/>
</dbReference>
<keyword evidence="15" id="KW-1185">Reference proteome</keyword>
<name>A0A5P8K8P7_9ACTN</name>
<evidence type="ECO:0000256" key="2">
    <source>
        <dbReference type="ARBA" id="ARBA00012838"/>
    </source>
</evidence>
<dbReference type="EC" id="6.1.1.10" evidence="2"/>
<evidence type="ECO:0000256" key="3">
    <source>
        <dbReference type="ARBA" id="ARBA00018753"/>
    </source>
</evidence>
<dbReference type="GO" id="GO:0006431">
    <property type="term" value="P:methionyl-tRNA aminoacylation"/>
    <property type="evidence" value="ECO:0007669"/>
    <property type="project" value="InterPro"/>
</dbReference>
<dbReference type="Gene3D" id="1.10.730.10">
    <property type="entry name" value="Isoleucyl-tRNA Synthetase, Domain 1"/>
    <property type="match status" value="1"/>
</dbReference>
<organism evidence="14 15">
    <name type="scientific">Streptomyces phaeolivaceus</name>
    <dbReference type="NCBI Taxonomy" id="2653200"/>
    <lineage>
        <taxon>Bacteria</taxon>
        <taxon>Bacillati</taxon>
        <taxon>Actinomycetota</taxon>
        <taxon>Actinomycetes</taxon>
        <taxon>Kitasatosporales</taxon>
        <taxon>Streptomycetaceae</taxon>
        <taxon>Streptomyces</taxon>
    </lineage>
</organism>
<gene>
    <name evidence="14" type="ORF">F9278_28690</name>
</gene>
<dbReference type="InterPro" id="IPR014729">
    <property type="entry name" value="Rossmann-like_a/b/a_fold"/>
</dbReference>
<reference evidence="14 15" key="1">
    <citation type="submission" date="2019-10" db="EMBL/GenBank/DDBJ databases">
        <title>Streptomyces sp. strain GY16 isolated from leaves of Broussonetia papyrifera.</title>
        <authorList>
            <person name="Mo P."/>
        </authorList>
    </citation>
    <scope>NUCLEOTIDE SEQUENCE [LARGE SCALE GENOMIC DNA]</scope>
    <source>
        <strain evidence="14 15">GY16</strain>
    </source>
</reference>
<evidence type="ECO:0000259" key="12">
    <source>
        <dbReference type="Pfam" id="PF09334"/>
    </source>
</evidence>
<dbReference type="AlphaFoldDB" id="A0A5P8K8P7"/>
<dbReference type="InterPro" id="IPR015413">
    <property type="entry name" value="Methionyl/Leucyl_tRNA_Synth"/>
</dbReference>
<dbReference type="CDD" id="cd00814">
    <property type="entry name" value="MetRS_core"/>
    <property type="match status" value="1"/>
</dbReference>
<comment type="catalytic activity">
    <reaction evidence="10">
        <text>tRNA(Met) + L-methionine + ATP = L-methionyl-tRNA(Met) + AMP + diphosphate</text>
        <dbReference type="Rhea" id="RHEA:13481"/>
        <dbReference type="Rhea" id="RHEA-COMP:9667"/>
        <dbReference type="Rhea" id="RHEA-COMP:9698"/>
        <dbReference type="ChEBI" id="CHEBI:30616"/>
        <dbReference type="ChEBI" id="CHEBI:33019"/>
        <dbReference type="ChEBI" id="CHEBI:57844"/>
        <dbReference type="ChEBI" id="CHEBI:78442"/>
        <dbReference type="ChEBI" id="CHEBI:78530"/>
        <dbReference type="ChEBI" id="CHEBI:456215"/>
        <dbReference type="EC" id="6.1.1.10"/>
    </reaction>
</comment>
<dbReference type="FunFam" id="2.170.220.10:FF:000001">
    <property type="entry name" value="methionine--tRNA ligase, mitochondrial"/>
    <property type="match status" value="1"/>
</dbReference>
<feature type="domain" description="Methionyl/Leucyl tRNA synthetase" evidence="12">
    <location>
        <begin position="6"/>
        <end position="149"/>
    </location>
</feature>
<evidence type="ECO:0000256" key="8">
    <source>
        <dbReference type="ARBA" id="ARBA00023146"/>
    </source>
</evidence>
<dbReference type="PRINTS" id="PR01041">
    <property type="entry name" value="TRNASYNTHMET"/>
</dbReference>
<dbReference type="Gene3D" id="2.170.220.10">
    <property type="match status" value="1"/>
</dbReference>
<dbReference type="Pfam" id="PF09334">
    <property type="entry name" value="tRNA-synt_1g"/>
    <property type="match status" value="2"/>
</dbReference>
<feature type="domain" description="Methionyl-tRNA synthetase anticodon-binding" evidence="13">
    <location>
        <begin position="380"/>
        <end position="494"/>
    </location>
</feature>
<dbReference type="InterPro" id="IPR041872">
    <property type="entry name" value="Anticodon_Met"/>
</dbReference>
<dbReference type="EMBL" id="CP045096">
    <property type="protein sequence ID" value="QFQ99471.1"/>
    <property type="molecule type" value="Genomic_DNA"/>
</dbReference>
<evidence type="ECO:0000313" key="15">
    <source>
        <dbReference type="Proteomes" id="UP000327294"/>
    </source>
</evidence>
<dbReference type="SUPFAM" id="SSF52374">
    <property type="entry name" value="Nucleotidylyl transferase"/>
    <property type="match status" value="1"/>
</dbReference>
<evidence type="ECO:0000256" key="1">
    <source>
        <dbReference type="ARBA" id="ARBA00003314"/>
    </source>
</evidence>
<evidence type="ECO:0000259" key="13">
    <source>
        <dbReference type="Pfam" id="PF19303"/>
    </source>
</evidence>
<evidence type="ECO:0000256" key="9">
    <source>
        <dbReference type="ARBA" id="ARBA00030904"/>
    </source>
</evidence>
<evidence type="ECO:0000256" key="6">
    <source>
        <dbReference type="ARBA" id="ARBA00022840"/>
    </source>
</evidence>
<keyword evidence="8 11" id="KW-0030">Aminoacyl-tRNA synthetase</keyword>
<dbReference type="NCBIfam" id="TIGR00398">
    <property type="entry name" value="metG"/>
    <property type="match status" value="1"/>
</dbReference>
<evidence type="ECO:0000256" key="7">
    <source>
        <dbReference type="ARBA" id="ARBA00022917"/>
    </source>
</evidence>
<evidence type="ECO:0000256" key="10">
    <source>
        <dbReference type="ARBA" id="ARBA00047364"/>
    </source>
</evidence>
<comment type="similarity">
    <text evidence="11">Belongs to the class-I aminoacyl-tRNA synthetase family.</text>
</comment>